<dbReference type="GO" id="GO:0016846">
    <property type="term" value="F:carbon-sulfur lyase activity"/>
    <property type="evidence" value="ECO:0007669"/>
    <property type="project" value="InterPro"/>
</dbReference>
<dbReference type="Pfam" id="PF04828">
    <property type="entry name" value="GFA"/>
    <property type="match status" value="1"/>
</dbReference>
<dbReference type="KEGG" id="smaz:LH19_00145"/>
<evidence type="ECO:0000259" key="4">
    <source>
        <dbReference type="Pfam" id="PF04828"/>
    </source>
</evidence>
<keyword evidence="6" id="KW-1185">Reference proteome</keyword>
<dbReference type="RefSeq" id="WP_054723851.1">
    <property type="nucleotide sequence ID" value="NZ_CP009429.1"/>
</dbReference>
<organism evidence="5 6">
    <name type="scientific">Sphingopyxis macrogoltabida</name>
    <name type="common">Sphingomonas macrogoltabidus</name>
    <dbReference type="NCBI Taxonomy" id="33050"/>
    <lineage>
        <taxon>Bacteria</taxon>
        <taxon>Pseudomonadati</taxon>
        <taxon>Pseudomonadota</taxon>
        <taxon>Alphaproteobacteria</taxon>
        <taxon>Sphingomonadales</taxon>
        <taxon>Sphingomonadaceae</taxon>
        <taxon>Sphingopyxis</taxon>
    </lineage>
</organism>
<keyword evidence="3" id="KW-0862">Zinc</keyword>
<protein>
    <recommendedName>
        <fullName evidence="4">CENP-V/GFA domain-containing protein</fullName>
    </recommendedName>
</protein>
<gene>
    <name evidence="5" type="ORF">ATM17_00145</name>
</gene>
<keyword evidence="2" id="KW-0479">Metal-binding</keyword>
<reference evidence="6" key="1">
    <citation type="submission" date="2015-11" db="EMBL/GenBank/DDBJ databases">
        <title>Complete genome sequence of a polyethylene-glycol degrader Sphingopyxis macrogoltabida 203N (NBRC 111659).</title>
        <authorList>
            <person name="Yoshiyuki O."/>
            <person name="Shouta N."/>
            <person name="Nagata Y."/>
            <person name="Numata M."/>
            <person name="Tsuchikane K."/>
            <person name="Hosoyama A."/>
            <person name="Yamazoe A."/>
            <person name="Tsuda M."/>
            <person name="Fujita N."/>
            <person name="Kawai F."/>
        </authorList>
    </citation>
    <scope>NUCLEOTIDE SEQUENCE [LARGE SCALE GENOMIC DNA]</scope>
    <source>
        <strain evidence="6">203N</strain>
    </source>
</reference>
<dbReference type="Gene3D" id="3.90.1590.10">
    <property type="entry name" value="glutathione-dependent formaldehyde- activating enzyme (gfa)"/>
    <property type="match status" value="1"/>
</dbReference>
<evidence type="ECO:0000256" key="2">
    <source>
        <dbReference type="ARBA" id="ARBA00022723"/>
    </source>
</evidence>
<evidence type="ECO:0000256" key="1">
    <source>
        <dbReference type="ARBA" id="ARBA00005495"/>
    </source>
</evidence>
<dbReference type="AlphaFoldDB" id="A0AAC8YWG3"/>
<dbReference type="GO" id="GO:0046872">
    <property type="term" value="F:metal ion binding"/>
    <property type="evidence" value="ECO:0007669"/>
    <property type="project" value="UniProtKB-KW"/>
</dbReference>
<dbReference type="Proteomes" id="UP000076088">
    <property type="component" value="Chromosome"/>
</dbReference>
<sequence length="186" mass="20325">MTLSDESQQVQRRIASCQCGAVTLELVGKPIVAATCYCQSCQRAGAAFAALPGASPVVGADGGTPYVLMRKDRLVWQSGAQQLQEHRLTPDSPTRRFVARCCNAPVALEFTKGHWLSVYSARLPEAERPAPEMRTIVGDRPAGVELPGDIPNYRTPSGKFMWRLLTAWAAMGFRAPPIEKTEGWTH</sequence>
<dbReference type="EMBL" id="CP013344">
    <property type="protein sequence ID" value="AMU87462.1"/>
    <property type="molecule type" value="Genomic_DNA"/>
</dbReference>
<dbReference type="InterPro" id="IPR011057">
    <property type="entry name" value="Mss4-like_sf"/>
</dbReference>
<reference evidence="5 6" key="2">
    <citation type="journal article" date="2016" name="Genome Announc.">
        <title>Complete Genome Sequence of Sphingopyxis macrogoltabida Strain 203N (NBRC 111659), a Polyethylene Glycol Degrader.</title>
        <authorList>
            <person name="Ohtsubo Y."/>
            <person name="Nonoyama S."/>
            <person name="Nagata Y."/>
            <person name="Numata M."/>
            <person name="Tsuchikane K."/>
            <person name="Hosoyama A."/>
            <person name="Yamazoe A."/>
            <person name="Tsuda M."/>
            <person name="Fujita N."/>
            <person name="Kawai F."/>
        </authorList>
    </citation>
    <scope>NUCLEOTIDE SEQUENCE [LARGE SCALE GENOMIC DNA]</scope>
    <source>
        <strain evidence="5 6">203N</strain>
    </source>
</reference>
<evidence type="ECO:0000256" key="3">
    <source>
        <dbReference type="ARBA" id="ARBA00022833"/>
    </source>
</evidence>
<accession>A0AAC8YWG3</accession>
<name>A0AAC8YWG3_SPHMC</name>
<evidence type="ECO:0000313" key="5">
    <source>
        <dbReference type="EMBL" id="AMU87462.1"/>
    </source>
</evidence>
<evidence type="ECO:0000313" key="6">
    <source>
        <dbReference type="Proteomes" id="UP000076088"/>
    </source>
</evidence>
<comment type="similarity">
    <text evidence="1">Belongs to the Gfa family.</text>
</comment>
<proteinExistence type="inferred from homology"/>
<dbReference type="InterPro" id="IPR006913">
    <property type="entry name" value="CENP-V/GFA"/>
</dbReference>
<dbReference type="SUPFAM" id="SSF51316">
    <property type="entry name" value="Mss4-like"/>
    <property type="match status" value="1"/>
</dbReference>
<feature type="domain" description="CENP-V/GFA" evidence="4">
    <location>
        <begin position="15"/>
        <end position="133"/>
    </location>
</feature>